<feature type="region of interest" description="Disordered" evidence="1">
    <location>
        <begin position="63"/>
        <end position="101"/>
    </location>
</feature>
<name>A0AA38LFU6_TAXCH</name>
<comment type="caution">
    <text evidence="2">The sequence shown here is derived from an EMBL/GenBank/DDBJ whole genome shotgun (WGS) entry which is preliminary data.</text>
</comment>
<evidence type="ECO:0000313" key="2">
    <source>
        <dbReference type="EMBL" id="KAH9322341.1"/>
    </source>
</evidence>
<dbReference type="PANTHER" id="PTHR46826">
    <property type="match status" value="1"/>
</dbReference>
<protein>
    <submittedName>
        <fullName evidence="2">Uncharacterized protein</fullName>
    </submittedName>
</protein>
<sequence length="191" mass="20036">MCALRSSALTATIASAAISWRLSAFNCNFFCLCESNALSHRPRFTRLKPFCSLKETRTQKQTVHKVSSVHPRFETAKPPSCVDTSSNDGDPGPAGGGDYHAEEASSNGAVVEVEVEMDGEVEGHVGIGGDAALKGTLLAGLVLVGVVGGLGSVGYIYKDQINAFLVEFSDILEGYGPAGYALFVAVYAGLE</sequence>
<evidence type="ECO:0000256" key="1">
    <source>
        <dbReference type="SAM" id="MobiDB-lite"/>
    </source>
</evidence>
<accession>A0AA38LFU6</accession>
<proteinExistence type="predicted"/>
<dbReference type="EMBL" id="JAHRHJ020000003">
    <property type="protein sequence ID" value="KAH9322341.1"/>
    <property type="molecule type" value="Genomic_DNA"/>
</dbReference>
<dbReference type="Proteomes" id="UP000824469">
    <property type="component" value="Unassembled WGS sequence"/>
</dbReference>
<keyword evidence="3" id="KW-1185">Reference proteome</keyword>
<feature type="non-terminal residue" evidence="2">
    <location>
        <position position="191"/>
    </location>
</feature>
<evidence type="ECO:0000313" key="3">
    <source>
        <dbReference type="Proteomes" id="UP000824469"/>
    </source>
</evidence>
<reference evidence="2 3" key="1">
    <citation type="journal article" date="2021" name="Nat. Plants">
        <title>The Taxus genome provides insights into paclitaxel biosynthesis.</title>
        <authorList>
            <person name="Xiong X."/>
            <person name="Gou J."/>
            <person name="Liao Q."/>
            <person name="Li Y."/>
            <person name="Zhou Q."/>
            <person name="Bi G."/>
            <person name="Li C."/>
            <person name="Du R."/>
            <person name="Wang X."/>
            <person name="Sun T."/>
            <person name="Guo L."/>
            <person name="Liang H."/>
            <person name="Lu P."/>
            <person name="Wu Y."/>
            <person name="Zhang Z."/>
            <person name="Ro D.K."/>
            <person name="Shang Y."/>
            <person name="Huang S."/>
            <person name="Yan J."/>
        </authorList>
    </citation>
    <scope>NUCLEOTIDE SEQUENCE [LARGE SCALE GENOMIC DNA]</scope>
    <source>
        <strain evidence="2">Ta-2019</strain>
    </source>
</reference>
<dbReference type="InterPro" id="IPR053240">
    <property type="entry name" value="VTT_domain"/>
</dbReference>
<gene>
    <name evidence="2" type="ORF">KI387_016980</name>
</gene>
<dbReference type="OMA" id="DYHAEEA"/>
<dbReference type="AlphaFoldDB" id="A0AA38LFU6"/>
<dbReference type="PANTHER" id="PTHR46826:SF1">
    <property type="entry name" value="TVP38_TMEM64 FAMILY MEMBRANE PROTEIN YDJX"/>
    <property type="match status" value="1"/>
</dbReference>
<organism evidence="2 3">
    <name type="scientific">Taxus chinensis</name>
    <name type="common">Chinese yew</name>
    <name type="synonym">Taxus wallichiana var. chinensis</name>
    <dbReference type="NCBI Taxonomy" id="29808"/>
    <lineage>
        <taxon>Eukaryota</taxon>
        <taxon>Viridiplantae</taxon>
        <taxon>Streptophyta</taxon>
        <taxon>Embryophyta</taxon>
        <taxon>Tracheophyta</taxon>
        <taxon>Spermatophyta</taxon>
        <taxon>Pinopsida</taxon>
        <taxon>Pinidae</taxon>
        <taxon>Conifers II</taxon>
        <taxon>Cupressales</taxon>
        <taxon>Taxaceae</taxon>
        <taxon>Taxus</taxon>
    </lineage>
</organism>